<dbReference type="AlphaFoldDB" id="A0A1M2VAR8"/>
<proteinExistence type="predicted"/>
<gene>
    <name evidence="1" type="ORF">TRAPUB_4639</name>
</gene>
<keyword evidence="2" id="KW-1185">Reference proteome</keyword>
<organism evidence="1 2">
    <name type="scientific">Trametes pubescens</name>
    <name type="common">White-rot fungus</name>
    <dbReference type="NCBI Taxonomy" id="154538"/>
    <lineage>
        <taxon>Eukaryota</taxon>
        <taxon>Fungi</taxon>
        <taxon>Dikarya</taxon>
        <taxon>Basidiomycota</taxon>
        <taxon>Agaricomycotina</taxon>
        <taxon>Agaricomycetes</taxon>
        <taxon>Polyporales</taxon>
        <taxon>Polyporaceae</taxon>
        <taxon>Trametes</taxon>
    </lineage>
</organism>
<reference evidence="1 2" key="1">
    <citation type="submission" date="2016-10" db="EMBL/GenBank/DDBJ databases">
        <title>Genome sequence of the basidiomycete white-rot fungus Trametes pubescens.</title>
        <authorList>
            <person name="Makela M.R."/>
            <person name="Granchi Z."/>
            <person name="Peng M."/>
            <person name="De Vries R.P."/>
            <person name="Grigoriev I."/>
            <person name="Riley R."/>
            <person name="Hilden K."/>
        </authorList>
    </citation>
    <scope>NUCLEOTIDE SEQUENCE [LARGE SCALE GENOMIC DNA]</scope>
    <source>
        <strain evidence="1 2">FBCC735</strain>
    </source>
</reference>
<dbReference type="EMBL" id="MNAD01001524">
    <property type="protein sequence ID" value="OJT04627.1"/>
    <property type="molecule type" value="Genomic_DNA"/>
</dbReference>
<protein>
    <submittedName>
        <fullName evidence="1">Uncharacterized protein</fullName>
    </submittedName>
</protein>
<comment type="caution">
    <text evidence="1">The sequence shown here is derived from an EMBL/GenBank/DDBJ whole genome shotgun (WGS) entry which is preliminary data.</text>
</comment>
<accession>A0A1M2VAR8</accession>
<name>A0A1M2VAR8_TRAPU</name>
<evidence type="ECO:0000313" key="2">
    <source>
        <dbReference type="Proteomes" id="UP000184267"/>
    </source>
</evidence>
<dbReference type="Proteomes" id="UP000184267">
    <property type="component" value="Unassembled WGS sequence"/>
</dbReference>
<sequence length="59" mass="5875">MPAPEKPPVSGPGAAVAKAFTPVRAGTGAMTLDADFANLTNDEKVSPAAGALMALYNDS</sequence>
<evidence type="ECO:0000313" key="1">
    <source>
        <dbReference type="EMBL" id="OJT04627.1"/>
    </source>
</evidence>